<dbReference type="InterPro" id="IPR005260">
    <property type="entry name" value="Asp_kin_monofn"/>
</dbReference>
<dbReference type="SUPFAM" id="SSF53633">
    <property type="entry name" value="Carbamate kinase-like"/>
    <property type="match status" value="1"/>
</dbReference>
<dbReference type="GO" id="GO:0005829">
    <property type="term" value="C:cytosol"/>
    <property type="evidence" value="ECO:0007669"/>
    <property type="project" value="TreeGrafter"/>
</dbReference>
<evidence type="ECO:0000256" key="4">
    <source>
        <dbReference type="ARBA" id="ARBA00010122"/>
    </source>
</evidence>
<dbReference type="EMBL" id="JAAQWE010000001">
    <property type="protein sequence ID" value="NMX94980.1"/>
    <property type="molecule type" value="Genomic_DNA"/>
</dbReference>
<comment type="caution">
    <text evidence="15">The sequence shown here is derived from an EMBL/GenBank/DDBJ whole genome shotgun (WGS) entry which is preliminary data.</text>
</comment>
<dbReference type="InterPro" id="IPR001048">
    <property type="entry name" value="Asp/Glu/Uridylate_kinase"/>
</dbReference>
<dbReference type="EC" id="2.7.2.4" evidence="12"/>
<evidence type="ECO:0000256" key="12">
    <source>
        <dbReference type="RuleBase" id="RU003448"/>
    </source>
</evidence>
<evidence type="ECO:0000256" key="7">
    <source>
        <dbReference type="ARBA" id="ARBA00022777"/>
    </source>
</evidence>
<evidence type="ECO:0000259" key="14">
    <source>
        <dbReference type="Pfam" id="PF00696"/>
    </source>
</evidence>
<evidence type="ECO:0000256" key="3">
    <source>
        <dbReference type="ARBA" id="ARBA00005139"/>
    </source>
</evidence>
<evidence type="ECO:0000256" key="1">
    <source>
        <dbReference type="ARBA" id="ARBA00004766"/>
    </source>
</evidence>
<comment type="pathway">
    <text evidence="1 13">Amino-acid biosynthesis; L-lysine biosynthesis via DAP pathway; (S)-tetrahydrodipicolinate from L-aspartate: step 1/4.</text>
</comment>
<keyword evidence="8 11" id="KW-0067">ATP-binding</keyword>
<comment type="pathway">
    <text evidence="2 13">Amino-acid biosynthesis; L-methionine biosynthesis via de novo pathway; L-homoserine from L-aspartate: step 1/3.</text>
</comment>
<comment type="catalytic activity">
    <reaction evidence="10 12">
        <text>L-aspartate + ATP = 4-phospho-L-aspartate + ADP</text>
        <dbReference type="Rhea" id="RHEA:23776"/>
        <dbReference type="ChEBI" id="CHEBI:29991"/>
        <dbReference type="ChEBI" id="CHEBI:30616"/>
        <dbReference type="ChEBI" id="CHEBI:57535"/>
        <dbReference type="ChEBI" id="CHEBI:456216"/>
        <dbReference type="EC" id="2.7.2.4"/>
    </reaction>
</comment>
<evidence type="ECO:0000256" key="9">
    <source>
        <dbReference type="ARBA" id="ARBA00023154"/>
    </source>
</evidence>
<evidence type="ECO:0000313" key="15">
    <source>
        <dbReference type="EMBL" id="NMX94980.1"/>
    </source>
</evidence>
<evidence type="ECO:0000256" key="10">
    <source>
        <dbReference type="ARBA" id="ARBA00047872"/>
    </source>
</evidence>
<protein>
    <recommendedName>
        <fullName evidence="12">Aspartokinase</fullName>
        <ecNumber evidence="12">2.7.2.4</ecNumber>
    </recommendedName>
</protein>
<feature type="binding site" evidence="11">
    <location>
        <position position="134"/>
    </location>
    <ligand>
        <name>ATP</name>
        <dbReference type="ChEBI" id="CHEBI:30616"/>
    </ligand>
</feature>
<dbReference type="Pfam" id="PF00696">
    <property type="entry name" value="AA_kinase"/>
    <property type="match status" value="1"/>
</dbReference>
<evidence type="ECO:0000256" key="6">
    <source>
        <dbReference type="ARBA" id="ARBA00022741"/>
    </source>
</evidence>
<feature type="binding site" evidence="11">
    <location>
        <begin position="159"/>
        <end position="160"/>
    </location>
    <ligand>
        <name>ATP</name>
        <dbReference type="ChEBI" id="CHEBI:30616"/>
    </ligand>
</feature>
<dbReference type="PANTHER" id="PTHR21499">
    <property type="entry name" value="ASPARTATE KINASE"/>
    <property type="match status" value="1"/>
</dbReference>
<dbReference type="InterPro" id="IPR001341">
    <property type="entry name" value="Asp_kinase"/>
</dbReference>
<evidence type="ECO:0000256" key="8">
    <source>
        <dbReference type="ARBA" id="ARBA00022840"/>
    </source>
</evidence>
<dbReference type="GO" id="GO:0009089">
    <property type="term" value="P:lysine biosynthetic process via diaminopimelate"/>
    <property type="evidence" value="ECO:0007669"/>
    <property type="project" value="UniProtKB-UniPathway"/>
</dbReference>
<organism evidence="15 16">
    <name type="scientific">Pseudomonas veronii</name>
    <dbReference type="NCBI Taxonomy" id="76761"/>
    <lineage>
        <taxon>Bacteria</taxon>
        <taxon>Pseudomonadati</taxon>
        <taxon>Pseudomonadota</taxon>
        <taxon>Gammaproteobacteria</taxon>
        <taxon>Pseudomonadales</taxon>
        <taxon>Pseudomonadaceae</taxon>
        <taxon>Pseudomonas</taxon>
    </lineage>
</organism>
<keyword evidence="5 12" id="KW-0808">Transferase</keyword>
<dbReference type="GO" id="GO:0009090">
    <property type="term" value="P:homoserine biosynthetic process"/>
    <property type="evidence" value="ECO:0007669"/>
    <property type="project" value="TreeGrafter"/>
</dbReference>
<evidence type="ECO:0000256" key="11">
    <source>
        <dbReference type="PIRSR" id="PIRSR000726-1"/>
    </source>
</evidence>
<proteinExistence type="inferred from homology"/>
<dbReference type="UniPathway" id="UPA00051">
    <property type="reaction ID" value="UER00462"/>
</dbReference>
<accession>A0A7Y0ZN47</accession>
<dbReference type="GO" id="GO:0005524">
    <property type="term" value="F:ATP binding"/>
    <property type="evidence" value="ECO:0007669"/>
    <property type="project" value="UniProtKB-KW"/>
</dbReference>
<keyword evidence="7 12" id="KW-0418">Kinase</keyword>
<keyword evidence="13" id="KW-0028">Amino-acid biosynthesis</keyword>
<comment type="pathway">
    <text evidence="3 13">Amino-acid biosynthesis; L-threonine biosynthesis; L-threonine from L-aspartate: step 1/5.</text>
</comment>
<evidence type="ECO:0000256" key="13">
    <source>
        <dbReference type="RuleBase" id="RU004249"/>
    </source>
</evidence>
<evidence type="ECO:0000256" key="2">
    <source>
        <dbReference type="ARBA" id="ARBA00004986"/>
    </source>
</evidence>
<keyword evidence="9" id="KW-0457">Lysine biosynthesis</keyword>
<dbReference type="UniPathway" id="UPA00034">
    <property type="reaction ID" value="UER00015"/>
</dbReference>
<name>A0A7Y0ZN47_PSEVE</name>
<dbReference type="UniPathway" id="UPA00050">
    <property type="reaction ID" value="UER00461"/>
</dbReference>
<gene>
    <name evidence="15" type="ORF">HBO43_00045</name>
</gene>
<dbReference type="Proteomes" id="UP000552560">
    <property type="component" value="Unassembled WGS sequence"/>
</dbReference>
<dbReference type="InterPro" id="IPR036393">
    <property type="entry name" value="AceGlu_kinase-like_sf"/>
</dbReference>
<dbReference type="GO" id="GO:0004072">
    <property type="term" value="F:aspartate kinase activity"/>
    <property type="evidence" value="ECO:0007669"/>
    <property type="project" value="UniProtKB-EC"/>
</dbReference>
<dbReference type="PIRSF" id="PIRSF000726">
    <property type="entry name" value="Asp_kin"/>
    <property type="match status" value="1"/>
</dbReference>
<feature type="binding site" evidence="11">
    <location>
        <begin position="123"/>
        <end position="124"/>
    </location>
    <ligand>
        <name>ATP</name>
        <dbReference type="ChEBI" id="CHEBI:30616"/>
    </ligand>
</feature>
<evidence type="ECO:0000313" key="16">
    <source>
        <dbReference type="Proteomes" id="UP000552560"/>
    </source>
</evidence>
<dbReference type="PANTHER" id="PTHR21499:SF3">
    <property type="entry name" value="ASPARTOKINASE"/>
    <property type="match status" value="1"/>
</dbReference>
<evidence type="ECO:0000256" key="5">
    <source>
        <dbReference type="ARBA" id="ARBA00022679"/>
    </source>
</evidence>
<dbReference type="AlphaFoldDB" id="A0A7Y0ZN47"/>
<dbReference type="GO" id="GO:0009088">
    <property type="term" value="P:threonine biosynthetic process"/>
    <property type="evidence" value="ECO:0007669"/>
    <property type="project" value="UniProtKB-UniPathway"/>
</dbReference>
<keyword evidence="6 11" id="KW-0547">Nucleotide-binding</keyword>
<reference evidence="15 16" key="1">
    <citation type="journal article" date="2020" name="Front. Microbiol.">
        <title>Genetic Organization of the aprX-lipA2 Operon Affects the Proteolytic Potential of Pseudomonas Species in Milk.</title>
        <authorList>
            <person name="Maier C."/>
            <person name="Huptas C."/>
            <person name="von Neubeck M."/>
            <person name="Scherer S."/>
            <person name="Wenning M."/>
            <person name="Lucking G."/>
        </authorList>
    </citation>
    <scope>NUCLEOTIDE SEQUENCE [LARGE SCALE GENOMIC DNA]</scope>
    <source>
        <strain evidence="15 16">WS 4671</strain>
    </source>
</reference>
<dbReference type="NCBIfam" id="TIGR00657">
    <property type="entry name" value="asp_kinases"/>
    <property type="match status" value="1"/>
</dbReference>
<feature type="domain" description="Aspartate/glutamate/uridylate kinase" evidence="14">
    <location>
        <begin position="12"/>
        <end position="179"/>
    </location>
</feature>
<sequence length="361" mass="39061">MGLMNNYSQHISHIAMDMVVSAGEQIAAGLMVQVLHDIGLKAVPLTGCQAGIVTNNIHANATISKIKTENILRVSASGVIPIITGFQGITSEGLISTLGRGGSDTSAVELAKALGAEACEIYTDVQGVFSLDPRLSKNARIFTRISHLEMFEMSTLGAKVLHKRAAYAGMVSGVKLFIKQTGSSQNGTVIAGEQTFENPIEAIITSSRKSTLSINQSYKTHDALQELSDHGIAFDMLHSDSESHSIYCIDQCDKSLAENILERSQLLRRERSALSDNDLMRVSTIGNPAPAHLDSIVEMIMCHSELHKSKVSHSEIRRSGVSVTVEAEYASILAQMLHDNLQKRPVHSMQTRTETVGCAFS</sequence>
<comment type="similarity">
    <text evidence="4 12">Belongs to the aspartokinase family.</text>
</comment>
<dbReference type="Gene3D" id="3.40.1160.10">
    <property type="entry name" value="Acetylglutamate kinase-like"/>
    <property type="match status" value="1"/>
</dbReference>